<evidence type="ECO:0000256" key="1">
    <source>
        <dbReference type="SAM" id="MobiDB-lite"/>
    </source>
</evidence>
<protein>
    <submittedName>
        <fullName evidence="3">Osmotically-inducible protein OsmY</fullName>
    </submittedName>
</protein>
<dbReference type="SMART" id="SM00749">
    <property type="entry name" value="BON"/>
    <property type="match status" value="1"/>
</dbReference>
<evidence type="ECO:0000313" key="4">
    <source>
        <dbReference type="Proteomes" id="UP001229486"/>
    </source>
</evidence>
<dbReference type="EMBL" id="JAURTK010000003">
    <property type="protein sequence ID" value="MDP9646992.1"/>
    <property type="molecule type" value="Genomic_DNA"/>
</dbReference>
<organism evidence="3 4">
    <name type="scientific">Paraburkholderia caledonica</name>
    <dbReference type="NCBI Taxonomy" id="134536"/>
    <lineage>
        <taxon>Bacteria</taxon>
        <taxon>Pseudomonadati</taxon>
        <taxon>Pseudomonadota</taxon>
        <taxon>Betaproteobacteria</taxon>
        <taxon>Burkholderiales</taxon>
        <taxon>Burkholderiaceae</taxon>
        <taxon>Paraburkholderia</taxon>
    </lineage>
</organism>
<feature type="region of interest" description="Disordered" evidence="1">
    <location>
        <begin position="1"/>
        <end position="30"/>
    </location>
</feature>
<dbReference type="InterPro" id="IPR014004">
    <property type="entry name" value="Transpt-assoc_nodulatn_dom_bac"/>
</dbReference>
<reference evidence="3" key="1">
    <citation type="submission" date="2023-07" db="EMBL/GenBank/DDBJ databases">
        <title>Sorghum-associated microbial communities from plants grown in Nebraska, USA.</title>
        <authorList>
            <person name="Schachtman D."/>
        </authorList>
    </citation>
    <scope>NUCLEOTIDE SEQUENCE</scope>
    <source>
        <strain evidence="3">DS1061</strain>
    </source>
</reference>
<evidence type="ECO:0000313" key="3">
    <source>
        <dbReference type="EMBL" id="MDP9646992.1"/>
    </source>
</evidence>
<name>A0AB73IC89_9BURK</name>
<dbReference type="Proteomes" id="UP001229486">
    <property type="component" value="Unassembled WGS sequence"/>
</dbReference>
<proteinExistence type="predicted"/>
<dbReference type="AlphaFoldDB" id="A0AB73IC89"/>
<feature type="domain" description="BON" evidence="2">
    <location>
        <begin position="28"/>
        <end position="96"/>
    </location>
</feature>
<sequence length="97" mass="10432">MTLKTMAHSGFPNPDSAVPDGADGARLSDEQIGEEATRRLAWDAAVPERTITVEVSNGRIVLNGELEHNAQRIAALEDVTRLFGVAGVCDRLVVKHP</sequence>
<gene>
    <name evidence="3" type="ORF">J2793_002438</name>
</gene>
<dbReference type="Pfam" id="PF04972">
    <property type="entry name" value="BON"/>
    <property type="match status" value="1"/>
</dbReference>
<dbReference type="Gene3D" id="3.30.1340.30">
    <property type="match status" value="1"/>
</dbReference>
<dbReference type="InterPro" id="IPR007055">
    <property type="entry name" value="BON_dom"/>
</dbReference>
<evidence type="ECO:0000259" key="2">
    <source>
        <dbReference type="PROSITE" id="PS50914"/>
    </source>
</evidence>
<dbReference type="PROSITE" id="PS50914">
    <property type="entry name" value="BON"/>
    <property type="match status" value="1"/>
</dbReference>
<accession>A0AB73IC89</accession>
<comment type="caution">
    <text evidence="3">The sequence shown here is derived from an EMBL/GenBank/DDBJ whole genome shotgun (WGS) entry which is preliminary data.</text>
</comment>